<dbReference type="InterPro" id="IPR036397">
    <property type="entry name" value="RNaseH_sf"/>
</dbReference>
<keyword evidence="9" id="KW-1185">Reference proteome</keyword>
<keyword evidence="1" id="KW-0378">Hydrolase</keyword>
<dbReference type="InterPro" id="IPR002641">
    <property type="entry name" value="PNPLA_dom"/>
</dbReference>
<dbReference type="AlphaFoldDB" id="A0A5N5F1J3"/>
<evidence type="ECO:0000313" key="8">
    <source>
        <dbReference type="EMBL" id="KAB2604708.1"/>
    </source>
</evidence>
<gene>
    <name evidence="7" type="ORF">D8674_032448</name>
    <name evidence="8" type="ORF">D8674_042738</name>
</gene>
<dbReference type="Pfam" id="PF07727">
    <property type="entry name" value="RVT_2"/>
    <property type="match status" value="1"/>
</dbReference>
<dbReference type="InterPro" id="IPR057670">
    <property type="entry name" value="SH3_retrovirus"/>
</dbReference>
<dbReference type="Pfam" id="PF25597">
    <property type="entry name" value="SH3_retrovirus"/>
    <property type="match status" value="1"/>
</dbReference>
<evidence type="ECO:0000313" key="7">
    <source>
        <dbReference type="EMBL" id="KAB2596998.1"/>
    </source>
</evidence>
<dbReference type="InterPro" id="IPR050301">
    <property type="entry name" value="NTE"/>
</dbReference>
<feature type="region of interest" description="Disordered" evidence="5">
    <location>
        <begin position="932"/>
        <end position="971"/>
    </location>
</feature>
<comment type="caution">
    <text evidence="4">Lacks conserved residue(s) required for the propagation of feature annotation.</text>
</comment>
<evidence type="ECO:0000259" key="6">
    <source>
        <dbReference type="PROSITE" id="PS51635"/>
    </source>
</evidence>
<dbReference type="PANTHER" id="PTHR14226">
    <property type="entry name" value="NEUROPATHY TARGET ESTERASE/SWISS CHEESE D.MELANOGASTER"/>
    <property type="match status" value="1"/>
</dbReference>
<dbReference type="GO" id="GO:0016042">
    <property type="term" value="P:lipid catabolic process"/>
    <property type="evidence" value="ECO:0007669"/>
    <property type="project" value="UniProtKB-KW"/>
</dbReference>
<evidence type="ECO:0000256" key="1">
    <source>
        <dbReference type="ARBA" id="ARBA00022801"/>
    </source>
</evidence>
<dbReference type="InterPro" id="IPR054722">
    <property type="entry name" value="PolX-like_BBD"/>
</dbReference>
<keyword evidence="2" id="KW-0442">Lipid degradation</keyword>
<dbReference type="Gene3D" id="3.40.1090.10">
    <property type="entry name" value="Cytosolic phospholipase A2 catalytic domain"/>
    <property type="match status" value="1"/>
</dbReference>
<name>A0A5N5F1J3_9ROSA</name>
<dbReference type="InterPro" id="IPR025314">
    <property type="entry name" value="DUF4219"/>
</dbReference>
<evidence type="ECO:0000256" key="2">
    <source>
        <dbReference type="ARBA" id="ARBA00022963"/>
    </source>
</evidence>
<sequence length="971" mass="109369">MSNMAGSSTAELRTLVFNGENYEFWSIRMKTILKSHGLWDIVENGFDASDPKKNEKIEDTNKKEKIFEVEKPTMTETLMKDARALGLIQVTDVKVNHSWYIDNGCSNHITGDERLLVNIQRNLTSKVKMGTGEIVQVAGKRTLVIETKLRRKHIQKVMLVLGLEENLLSVGQMMEHGYYLVFGGNVVNIFDGWSLDNLVVRVQMTNNRCFPLTMIPINQLALKASVTHCLRIWHKKLGHLNDRSIKLLEDQEMVHGLPHLEKTFVNRVATRKNRTVVEMAKSMLHEKGLPYAFWVEAVNTTFYILNRCPSKSLKKVIPFEAYTGRKPGIAHLKVFGSLCYVHIPSALRHTLEENSPKCIFVGYGIYCNKGHKQFEVCEPSQSLDTPTQVDEVITPLNKDVFESSQAIDHTPQKWRNINEIMAQYVKSAFLNRVLKEEVYVEQPQGFVKEHEETKVYKLNKALYGLKQAPRAWYDEIDSYFSMAGFKKSSSEATLCVKTSEASIVKRVMTCGAVHEIRQLKMMLRHLTSNLTFQEAYDMTGRILVITVCSPRKHEPSRCLNYLTSPHVVIWSAVTASCAFPGLFEAQELMAKDRSGEIVPYHSPFNLGLEEGSMPIDLPMMQLKELFNANHFIVCQANPHIAPLLRLKEFLAHLAEMEVKHSCNHILELGFPLGGIAKLFPQDWEGDVTVVMLAAPAQYSKIIQNPTYIELQKAANQGRRCTWEKLSAIKANCGIELALDQCVVILNHMRRLKRSAERAAASSSHGLASSYKFSASRRIPSWNCIAQENSSGSLEEDHIGDSCSSFHHGVGASASGVHSGKSFQSHRNMHDGRDSESESVDLNSWTRSVNGSSITVTEGDLLQPERIHNGIVFNVVKKETLSSRSSITVTEGDLLQPERIHNGIVFNVVKKETLSSRSSHDLEDYVSEVAECVQLDSPEKDMDARSASGYDDEPNCQSMDLPKEEECNHQAL</sequence>
<dbReference type="OrthoDB" id="15478at2759"/>
<dbReference type="Proteomes" id="UP000327157">
    <property type="component" value="Chromosome 7"/>
</dbReference>
<reference evidence="9" key="2">
    <citation type="submission" date="2019-10" db="EMBL/GenBank/DDBJ databases">
        <title>A de novo genome assembly of a pear dwarfing rootstock.</title>
        <authorList>
            <person name="Wang F."/>
            <person name="Wang J."/>
            <person name="Li S."/>
            <person name="Zhang Y."/>
            <person name="Fang M."/>
            <person name="Ma L."/>
            <person name="Zhao Y."/>
            <person name="Jiang S."/>
        </authorList>
    </citation>
    <scope>NUCLEOTIDE SEQUENCE [LARGE SCALE GENOMIC DNA]</scope>
</reference>
<reference evidence="7 9" key="1">
    <citation type="submission" date="2019-09" db="EMBL/GenBank/DDBJ databases">
        <authorList>
            <person name="Ou C."/>
        </authorList>
    </citation>
    <scope>NUCLEOTIDE SEQUENCE [LARGE SCALE GENOMIC DNA]</scope>
    <source>
        <strain evidence="7">S2</strain>
        <tissue evidence="7">Leaf</tissue>
    </source>
</reference>
<dbReference type="SUPFAM" id="SSF53098">
    <property type="entry name" value="Ribonuclease H-like"/>
    <property type="match status" value="1"/>
</dbReference>
<dbReference type="PANTHER" id="PTHR14226:SF10">
    <property type="entry name" value="TRIACYLGLYCEROL LIPASE 4-RELATED"/>
    <property type="match status" value="1"/>
</dbReference>
<organism evidence="7 9">
    <name type="scientific">Pyrus ussuriensis x Pyrus communis</name>
    <dbReference type="NCBI Taxonomy" id="2448454"/>
    <lineage>
        <taxon>Eukaryota</taxon>
        <taxon>Viridiplantae</taxon>
        <taxon>Streptophyta</taxon>
        <taxon>Embryophyta</taxon>
        <taxon>Tracheophyta</taxon>
        <taxon>Spermatophyta</taxon>
        <taxon>Magnoliopsida</taxon>
        <taxon>eudicotyledons</taxon>
        <taxon>Gunneridae</taxon>
        <taxon>Pentapetalae</taxon>
        <taxon>rosids</taxon>
        <taxon>fabids</taxon>
        <taxon>Rosales</taxon>
        <taxon>Rosaceae</taxon>
        <taxon>Amygdaloideae</taxon>
        <taxon>Maleae</taxon>
        <taxon>Pyrus</taxon>
    </lineage>
</organism>
<dbReference type="SUPFAM" id="SSF52151">
    <property type="entry name" value="FabD/lysophospholipase-like"/>
    <property type="match status" value="1"/>
</dbReference>
<dbReference type="GO" id="GO:0016298">
    <property type="term" value="F:lipase activity"/>
    <property type="evidence" value="ECO:0007669"/>
    <property type="project" value="UniProtKB-ARBA"/>
</dbReference>
<comment type="caution">
    <text evidence="7">The sequence shown here is derived from an EMBL/GenBank/DDBJ whole genome shotgun (WGS) entry which is preliminary data.</text>
</comment>
<evidence type="ECO:0000256" key="4">
    <source>
        <dbReference type="PROSITE-ProRule" id="PRU01161"/>
    </source>
</evidence>
<dbReference type="InterPro" id="IPR012337">
    <property type="entry name" value="RNaseH-like_sf"/>
</dbReference>
<feature type="compositionally biased region" description="Basic and acidic residues" evidence="5">
    <location>
        <begin position="960"/>
        <end position="971"/>
    </location>
</feature>
<keyword evidence="3" id="KW-0443">Lipid metabolism</keyword>
<dbReference type="InterPro" id="IPR013103">
    <property type="entry name" value="RVT_2"/>
</dbReference>
<dbReference type="GO" id="GO:0003676">
    <property type="term" value="F:nucleic acid binding"/>
    <property type="evidence" value="ECO:0007669"/>
    <property type="project" value="InterPro"/>
</dbReference>
<evidence type="ECO:0000256" key="5">
    <source>
        <dbReference type="SAM" id="MobiDB-lite"/>
    </source>
</evidence>
<dbReference type="Pfam" id="PF22936">
    <property type="entry name" value="Pol_BBD"/>
    <property type="match status" value="1"/>
</dbReference>
<feature type="domain" description="PNPLA" evidence="6">
    <location>
        <begin position="446"/>
        <end position="623"/>
    </location>
</feature>
<dbReference type="InterPro" id="IPR016035">
    <property type="entry name" value="Acyl_Trfase/lysoPLipase"/>
</dbReference>
<dbReference type="EMBL" id="SMOL01000781">
    <property type="protein sequence ID" value="KAB2596998.1"/>
    <property type="molecule type" value="Genomic_DNA"/>
</dbReference>
<proteinExistence type="predicted"/>
<dbReference type="GO" id="GO:0052689">
    <property type="term" value="F:carboxylic ester hydrolase activity"/>
    <property type="evidence" value="ECO:0007669"/>
    <property type="project" value="UniProtKB-ARBA"/>
</dbReference>
<protein>
    <submittedName>
        <fullName evidence="7">Triacylglycerol lipase SDP1</fullName>
    </submittedName>
</protein>
<dbReference type="Pfam" id="PF13961">
    <property type="entry name" value="DUF4219"/>
    <property type="match status" value="1"/>
</dbReference>
<accession>A0A5N5F1J3</accession>
<evidence type="ECO:0000313" key="9">
    <source>
        <dbReference type="Proteomes" id="UP000327157"/>
    </source>
</evidence>
<dbReference type="EMBL" id="SMOL01000593">
    <property type="protein sequence ID" value="KAB2604708.1"/>
    <property type="molecule type" value="Genomic_DNA"/>
</dbReference>
<feature type="region of interest" description="Disordered" evidence="5">
    <location>
        <begin position="815"/>
        <end position="843"/>
    </location>
</feature>
<dbReference type="Gene3D" id="3.30.420.10">
    <property type="entry name" value="Ribonuclease H-like superfamily/Ribonuclease H"/>
    <property type="match status" value="1"/>
</dbReference>
<evidence type="ECO:0000256" key="3">
    <source>
        <dbReference type="ARBA" id="ARBA00023098"/>
    </source>
</evidence>
<reference evidence="7 9" key="3">
    <citation type="submission" date="2019-11" db="EMBL/GenBank/DDBJ databases">
        <title>A de novo genome assembly of a pear dwarfing rootstock.</title>
        <authorList>
            <person name="Wang F."/>
            <person name="Wang J."/>
            <person name="Li S."/>
            <person name="Zhang Y."/>
            <person name="Fang M."/>
            <person name="Ma L."/>
            <person name="Zhao Y."/>
            <person name="Jiang S."/>
        </authorList>
    </citation>
    <scope>NUCLEOTIDE SEQUENCE [LARGE SCALE GENOMIC DNA]</scope>
    <source>
        <strain evidence="7">S2</strain>
        <tissue evidence="7">Leaf</tissue>
    </source>
</reference>
<dbReference type="PROSITE" id="PS51635">
    <property type="entry name" value="PNPLA"/>
    <property type="match status" value="1"/>
</dbReference>